<evidence type="ECO:0000256" key="2">
    <source>
        <dbReference type="ARBA" id="ARBA00038188"/>
    </source>
</evidence>
<dbReference type="PANTHER" id="PTHR44068:SF1">
    <property type="entry name" value="HYPOTHETICAL LOC100005854"/>
    <property type="match status" value="1"/>
</dbReference>
<dbReference type="GO" id="GO:0005783">
    <property type="term" value="C:endoplasmic reticulum"/>
    <property type="evidence" value="ECO:0007669"/>
    <property type="project" value="TreeGrafter"/>
</dbReference>
<organism evidence="4 5">
    <name type="scientific">Parastrongyloides trichosuri</name>
    <name type="common">Possum-specific nematode worm</name>
    <dbReference type="NCBI Taxonomy" id="131310"/>
    <lineage>
        <taxon>Eukaryota</taxon>
        <taxon>Metazoa</taxon>
        <taxon>Ecdysozoa</taxon>
        <taxon>Nematoda</taxon>
        <taxon>Chromadorea</taxon>
        <taxon>Rhabditida</taxon>
        <taxon>Tylenchina</taxon>
        <taxon>Panagrolaimomorpha</taxon>
        <taxon>Strongyloidoidea</taxon>
        <taxon>Strongyloididae</taxon>
        <taxon>Parastrongyloides</taxon>
    </lineage>
</organism>
<dbReference type="PANTHER" id="PTHR44068">
    <property type="entry name" value="ZGC:194242"/>
    <property type="match status" value="1"/>
</dbReference>
<comment type="similarity">
    <text evidence="2">Belongs to the class I-like SAM-binding methyltransferase superfamily. Erg6/SMT family.</text>
</comment>
<dbReference type="Gene3D" id="3.40.50.150">
    <property type="entry name" value="Vaccinia Virus protein VP39"/>
    <property type="match status" value="1"/>
</dbReference>
<name>A0A0N4ZWF3_PARTI</name>
<dbReference type="Proteomes" id="UP000038045">
    <property type="component" value="Unplaced"/>
</dbReference>
<dbReference type="CDD" id="cd02440">
    <property type="entry name" value="AdoMet_MTases"/>
    <property type="match status" value="1"/>
</dbReference>
<dbReference type="SUPFAM" id="SSF53335">
    <property type="entry name" value="S-adenosyl-L-methionine-dependent methyltransferases"/>
    <property type="match status" value="1"/>
</dbReference>
<accession>A0A0N4ZWF3</accession>
<protein>
    <submittedName>
        <fullName evidence="5">Methyltransf_11 domain-containing protein</fullName>
    </submittedName>
</protein>
<evidence type="ECO:0000313" key="5">
    <source>
        <dbReference type="WBParaSite" id="PTRK_0001298400.1"/>
    </source>
</evidence>
<dbReference type="InterPro" id="IPR050447">
    <property type="entry name" value="Erg6_SMT_methyltransf"/>
</dbReference>
<evidence type="ECO:0000313" key="4">
    <source>
        <dbReference type="Proteomes" id="UP000038045"/>
    </source>
</evidence>
<evidence type="ECO:0000256" key="1">
    <source>
        <dbReference type="ARBA" id="ARBA00022679"/>
    </source>
</evidence>
<dbReference type="InterPro" id="IPR029063">
    <property type="entry name" value="SAM-dependent_MTases_sf"/>
</dbReference>
<keyword evidence="4" id="KW-1185">Reference proteome</keyword>
<dbReference type="AlphaFoldDB" id="A0A0N4ZWF3"/>
<dbReference type="Pfam" id="PF08241">
    <property type="entry name" value="Methyltransf_11"/>
    <property type="match status" value="1"/>
</dbReference>
<dbReference type="GO" id="GO:0016126">
    <property type="term" value="P:sterol biosynthetic process"/>
    <property type="evidence" value="ECO:0007669"/>
    <property type="project" value="TreeGrafter"/>
</dbReference>
<proteinExistence type="inferred from homology"/>
<dbReference type="STRING" id="131310.A0A0N4ZWF3"/>
<evidence type="ECO:0000259" key="3">
    <source>
        <dbReference type="Pfam" id="PF08241"/>
    </source>
</evidence>
<dbReference type="InterPro" id="IPR013216">
    <property type="entry name" value="Methyltransf_11"/>
</dbReference>
<keyword evidence="1" id="KW-0808">Transferase</keyword>
<feature type="domain" description="Methyltransferase type 11" evidence="3">
    <location>
        <begin position="58"/>
        <end position="147"/>
    </location>
</feature>
<reference evidence="5" key="1">
    <citation type="submission" date="2017-02" db="UniProtKB">
        <authorList>
            <consortium name="WormBaseParasite"/>
        </authorList>
    </citation>
    <scope>IDENTIFICATION</scope>
</reference>
<dbReference type="WBParaSite" id="PTRK_0001298400.1">
    <property type="protein sequence ID" value="PTRK_0001298400.1"/>
    <property type="gene ID" value="PTRK_0001298400"/>
</dbReference>
<sequence>MNIRYMNLGYVPKKGEKRLSVFNRVIEVEANHRAHAYLYEKALSMCPMYRNLHDKSILEVGCGHGGGLRWLKRAHPEIGTIFGLDPIVVDNWEGKFGKIIQGTAENIPFTDEQFDIIINIESSHLYDNFKAFVQEAYRVIKPNSYVVWADLRFANEIRENCFNIFEDSGFTLVRIEDITSQVLRGMEVTSKRYDKLLEESPWIIQLFSKSIRETYCAPGTESYNRFKKREKIYMIAIWKKNHPT</sequence>
<dbReference type="GO" id="GO:0003838">
    <property type="term" value="F:sterol 24-C-methyltransferase activity"/>
    <property type="evidence" value="ECO:0007669"/>
    <property type="project" value="TreeGrafter"/>
</dbReference>